<proteinExistence type="predicted"/>
<organism evidence="1 2">
    <name type="scientific">Microthlaspi erraticum</name>
    <dbReference type="NCBI Taxonomy" id="1685480"/>
    <lineage>
        <taxon>Eukaryota</taxon>
        <taxon>Viridiplantae</taxon>
        <taxon>Streptophyta</taxon>
        <taxon>Embryophyta</taxon>
        <taxon>Tracheophyta</taxon>
        <taxon>Spermatophyta</taxon>
        <taxon>Magnoliopsida</taxon>
        <taxon>eudicotyledons</taxon>
        <taxon>Gunneridae</taxon>
        <taxon>Pentapetalae</taxon>
        <taxon>rosids</taxon>
        <taxon>malvids</taxon>
        <taxon>Brassicales</taxon>
        <taxon>Brassicaceae</taxon>
        <taxon>Coluteocarpeae</taxon>
        <taxon>Microthlaspi</taxon>
    </lineage>
</organism>
<name>A0A6D2I987_9BRAS</name>
<reference evidence="1" key="1">
    <citation type="submission" date="2020-01" db="EMBL/GenBank/DDBJ databases">
        <authorList>
            <person name="Mishra B."/>
        </authorList>
    </citation>
    <scope>NUCLEOTIDE SEQUENCE [LARGE SCALE GENOMIC DNA]</scope>
</reference>
<gene>
    <name evidence="1" type="ORF">MERR_LOCUS9115</name>
</gene>
<keyword evidence="2" id="KW-1185">Reference proteome</keyword>
<evidence type="ECO:0000313" key="1">
    <source>
        <dbReference type="EMBL" id="CAA7021880.1"/>
    </source>
</evidence>
<protein>
    <submittedName>
        <fullName evidence="1">Uncharacterized protein</fullName>
    </submittedName>
</protein>
<sequence length="145" mass="16323">MPSQFIIYEDESFFSSAYACGCRGQLRRRCSHFRCKPHRRKQLMSLISPSPNQSRASPSINFRASQENRRLFSKLSTSDDISAHSPASPPAILLCNHNLMIVIHHHYALQSSQPLDAHHHKSSLDQLISSASPPNTSPIIFTNDI</sequence>
<dbReference type="AlphaFoldDB" id="A0A6D2I987"/>
<comment type="caution">
    <text evidence="1">The sequence shown here is derived from an EMBL/GenBank/DDBJ whole genome shotgun (WGS) entry which is preliminary data.</text>
</comment>
<accession>A0A6D2I987</accession>
<dbReference type="EMBL" id="CACVBM020000665">
    <property type="protein sequence ID" value="CAA7021880.1"/>
    <property type="molecule type" value="Genomic_DNA"/>
</dbReference>
<evidence type="ECO:0000313" key="2">
    <source>
        <dbReference type="Proteomes" id="UP000467841"/>
    </source>
</evidence>
<dbReference type="Proteomes" id="UP000467841">
    <property type="component" value="Unassembled WGS sequence"/>
</dbReference>